<feature type="compositionally biased region" description="Low complexity" evidence="1">
    <location>
        <begin position="86"/>
        <end position="95"/>
    </location>
</feature>
<name>A0A2H3NXX5_9BACT</name>
<evidence type="ECO:0000313" key="4">
    <source>
        <dbReference type="EMBL" id="PEN05392.1"/>
    </source>
</evidence>
<feature type="compositionally biased region" description="Basic residues" evidence="1">
    <location>
        <begin position="96"/>
        <end position="106"/>
    </location>
</feature>
<reference evidence="4 5" key="1">
    <citation type="submission" date="2017-10" db="EMBL/GenBank/DDBJ databases">
        <title>Draft genome of Longimonas halophila.</title>
        <authorList>
            <person name="Goh K.M."/>
            <person name="Shamsir M.S."/>
            <person name="Lim S.W."/>
        </authorList>
    </citation>
    <scope>NUCLEOTIDE SEQUENCE [LARGE SCALE GENOMIC DNA]</scope>
    <source>
        <strain evidence="4 5">KCTC 42399</strain>
    </source>
</reference>
<feature type="transmembrane region" description="Helical" evidence="2">
    <location>
        <begin position="188"/>
        <end position="216"/>
    </location>
</feature>
<comment type="caution">
    <text evidence="4">The sequence shown here is derived from an EMBL/GenBank/DDBJ whole genome shotgun (WGS) entry which is preliminary data.</text>
</comment>
<dbReference type="InterPro" id="IPR001623">
    <property type="entry name" value="DnaJ_domain"/>
</dbReference>
<sequence length="223" mass="24921">MPRRSPRFVPPPEDPYRVLGVPRDADLPTIKQAFRERALECHPDRAAAGEEDAATDEFVRVRAAFDVLSDPELRHRYDTERRSQSPHRSSTSTRPRQTKRRPKRGASRADARTRRSAHRRKGGRFATAWRTGDTPNVWVGPMSNRVRGLSQRHDRLHQHHRRVVPISAVAGAALFVAQPSIIHTSIPLVGLLLCIVISAACGFALSMILGVAHMLVADYHSTG</sequence>
<keyword evidence="2" id="KW-1133">Transmembrane helix</keyword>
<dbReference type="PROSITE" id="PS00636">
    <property type="entry name" value="DNAJ_1"/>
    <property type="match status" value="1"/>
</dbReference>
<keyword evidence="5" id="KW-1185">Reference proteome</keyword>
<evidence type="ECO:0000259" key="3">
    <source>
        <dbReference type="PROSITE" id="PS50076"/>
    </source>
</evidence>
<dbReference type="PRINTS" id="PR00625">
    <property type="entry name" value="JDOMAIN"/>
</dbReference>
<dbReference type="Gene3D" id="1.10.287.110">
    <property type="entry name" value="DnaJ domain"/>
    <property type="match status" value="1"/>
</dbReference>
<protein>
    <recommendedName>
        <fullName evidence="3">J domain-containing protein</fullName>
    </recommendedName>
</protein>
<feature type="compositionally biased region" description="Basic residues" evidence="1">
    <location>
        <begin position="114"/>
        <end position="123"/>
    </location>
</feature>
<dbReference type="InterPro" id="IPR036869">
    <property type="entry name" value="J_dom_sf"/>
</dbReference>
<dbReference type="Pfam" id="PF00226">
    <property type="entry name" value="DnaJ"/>
    <property type="match status" value="1"/>
</dbReference>
<feature type="domain" description="J" evidence="3">
    <location>
        <begin position="14"/>
        <end position="81"/>
    </location>
</feature>
<feature type="region of interest" description="Disordered" evidence="1">
    <location>
        <begin position="75"/>
        <end position="125"/>
    </location>
</feature>
<dbReference type="CDD" id="cd06257">
    <property type="entry name" value="DnaJ"/>
    <property type="match status" value="1"/>
</dbReference>
<accession>A0A2H3NXX5</accession>
<feature type="transmembrane region" description="Helical" evidence="2">
    <location>
        <begin position="163"/>
        <end position="182"/>
    </location>
</feature>
<gene>
    <name evidence="4" type="ORF">CRI93_12810</name>
</gene>
<evidence type="ECO:0000256" key="1">
    <source>
        <dbReference type="SAM" id="MobiDB-lite"/>
    </source>
</evidence>
<organism evidence="4 5">
    <name type="scientific">Longimonas halophila</name>
    <dbReference type="NCBI Taxonomy" id="1469170"/>
    <lineage>
        <taxon>Bacteria</taxon>
        <taxon>Pseudomonadati</taxon>
        <taxon>Rhodothermota</taxon>
        <taxon>Rhodothermia</taxon>
        <taxon>Rhodothermales</taxon>
        <taxon>Salisaetaceae</taxon>
        <taxon>Longimonas</taxon>
    </lineage>
</organism>
<dbReference type="PANTHER" id="PTHR24074">
    <property type="entry name" value="CO-CHAPERONE PROTEIN DJLA"/>
    <property type="match status" value="1"/>
</dbReference>
<feature type="region of interest" description="Disordered" evidence="1">
    <location>
        <begin position="1"/>
        <end position="21"/>
    </location>
</feature>
<keyword evidence="2" id="KW-0472">Membrane</keyword>
<proteinExistence type="predicted"/>
<dbReference type="OrthoDB" id="9779622at2"/>
<dbReference type="PROSITE" id="PS50076">
    <property type="entry name" value="DNAJ_2"/>
    <property type="match status" value="1"/>
</dbReference>
<dbReference type="EMBL" id="PDEP01000014">
    <property type="protein sequence ID" value="PEN05392.1"/>
    <property type="molecule type" value="Genomic_DNA"/>
</dbReference>
<dbReference type="RefSeq" id="WP_098063041.1">
    <property type="nucleotide sequence ID" value="NZ_PDEP01000014.1"/>
</dbReference>
<dbReference type="SMART" id="SM00271">
    <property type="entry name" value="DnaJ"/>
    <property type="match status" value="1"/>
</dbReference>
<dbReference type="Proteomes" id="UP000221024">
    <property type="component" value="Unassembled WGS sequence"/>
</dbReference>
<dbReference type="AlphaFoldDB" id="A0A2H3NXX5"/>
<keyword evidence="2" id="KW-0812">Transmembrane</keyword>
<evidence type="ECO:0000256" key="2">
    <source>
        <dbReference type="SAM" id="Phobius"/>
    </source>
</evidence>
<dbReference type="SUPFAM" id="SSF46565">
    <property type="entry name" value="Chaperone J-domain"/>
    <property type="match status" value="1"/>
</dbReference>
<dbReference type="InterPro" id="IPR018253">
    <property type="entry name" value="DnaJ_domain_CS"/>
</dbReference>
<evidence type="ECO:0000313" key="5">
    <source>
        <dbReference type="Proteomes" id="UP000221024"/>
    </source>
</evidence>
<dbReference type="InterPro" id="IPR050817">
    <property type="entry name" value="DjlA_DnaK_co-chaperone"/>
</dbReference>